<sequence length="240" mass="24122">MGYQRGIPVGARPGGTGPAPGPDTGRGVLDGAFALLDALCDAGEAGLTHLSVAADLPKATAYRLLEQLTAHGVVEKSAGRYRVGLCVPMWGRAWRPRPAALRLAFGPMAGMARATGATVGLAVVSRGRAVSVGGVWGRAAAKRVSVTPGMAYPHDTAVGQALFGPLATSAADGGPVPGEADVVLDREEIAHGVCCAALPVIGPSDTPVAALCAVVDPAYPLPSLATVLARTTAIIQAAQH</sequence>
<comment type="caution">
    <text evidence="3">The sequence shown here is derived from an EMBL/GenBank/DDBJ whole genome shotgun (WGS) entry which is preliminary data.</text>
</comment>
<dbReference type="PANTHER" id="PTHR30136:SF24">
    <property type="entry name" value="HTH-TYPE TRANSCRIPTIONAL REPRESSOR ALLR"/>
    <property type="match status" value="1"/>
</dbReference>
<protein>
    <submittedName>
        <fullName evidence="3">Helix-turn-helix domain-containing protein</fullName>
    </submittedName>
</protein>
<dbReference type="EMBL" id="JBHUKU010000007">
    <property type="protein sequence ID" value="MFD2459897.1"/>
    <property type="molecule type" value="Genomic_DNA"/>
</dbReference>
<name>A0ABW5GGV1_9PSEU</name>
<evidence type="ECO:0000313" key="3">
    <source>
        <dbReference type="EMBL" id="MFD2459897.1"/>
    </source>
</evidence>
<accession>A0ABW5GGV1</accession>
<dbReference type="RefSeq" id="WP_345402837.1">
    <property type="nucleotide sequence ID" value="NZ_BAABHG010000014.1"/>
</dbReference>
<dbReference type="Pfam" id="PF09339">
    <property type="entry name" value="HTH_IclR"/>
    <property type="match status" value="1"/>
</dbReference>
<evidence type="ECO:0000313" key="4">
    <source>
        <dbReference type="Proteomes" id="UP001597419"/>
    </source>
</evidence>
<gene>
    <name evidence="3" type="ORF">ACFSYJ_14875</name>
</gene>
<feature type="domain" description="HTH iclR-type" evidence="2">
    <location>
        <begin position="26"/>
        <end position="85"/>
    </location>
</feature>
<dbReference type="PANTHER" id="PTHR30136">
    <property type="entry name" value="HELIX-TURN-HELIX TRANSCRIPTIONAL REGULATOR, ICLR FAMILY"/>
    <property type="match status" value="1"/>
</dbReference>
<organism evidence="3 4">
    <name type="scientific">Amycolatopsis samaneae</name>
    <dbReference type="NCBI Taxonomy" id="664691"/>
    <lineage>
        <taxon>Bacteria</taxon>
        <taxon>Bacillati</taxon>
        <taxon>Actinomycetota</taxon>
        <taxon>Actinomycetes</taxon>
        <taxon>Pseudonocardiales</taxon>
        <taxon>Pseudonocardiaceae</taxon>
        <taxon>Amycolatopsis</taxon>
    </lineage>
</organism>
<dbReference type="InterPro" id="IPR036388">
    <property type="entry name" value="WH-like_DNA-bd_sf"/>
</dbReference>
<dbReference type="InterPro" id="IPR036390">
    <property type="entry name" value="WH_DNA-bd_sf"/>
</dbReference>
<evidence type="ECO:0000256" key="1">
    <source>
        <dbReference type="SAM" id="MobiDB-lite"/>
    </source>
</evidence>
<dbReference type="SMART" id="SM00346">
    <property type="entry name" value="HTH_ICLR"/>
    <property type="match status" value="1"/>
</dbReference>
<dbReference type="InterPro" id="IPR050707">
    <property type="entry name" value="HTH_MetabolicPath_Reg"/>
</dbReference>
<keyword evidence="4" id="KW-1185">Reference proteome</keyword>
<dbReference type="SUPFAM" id="SSF55781">
    <property type="entry name" value="GAF domain-like"/>
    <property type="match status" value="1"/>
</dbReference>
<feature type="region of interest" description="Disordered" evidence="1">
    <location>
        <begin position="1"/>
        <end position="24"/>
    </location>
</feature>
<dbReference type="Proteomes" id="UP001597419">
    <property type="component" value="Unassembled WGS sequence"/>
</dbReference>
<dbReference type="Gene3D" id="1.10.10.10">
    <property type="entry name" value="Winged helix-like DNA-binding domain superfamily/Winged helix DNA-binding domain"/>
    <property type="match status" value="1"/>
</dbReference>
<dbReference type="SUPFAM" id="SSF46785">
    <property type="entry name" value="Winged helix' DNA-binding domain"/>
    <property type="match status" value="1"/>
</dbReference>
<dbReference type="PROSITE" id="PS51077">
    <property type="entry name" value="HTH_ICLR"/>
    <property type="match status" value="1"/>
</dbReference>
<evidence type="ECO:0000259" key="2">
    <source>
        <dbReference type="PROSITE" id="PS51077"/>
    </source>
</evidence>
<proteinExistence type="predicted"/>
<reference evidence="4" key="1">
    <citation type="journal article" date="2019" name="Int. J. Syst. Evol. Microbiol.">
        <title>The Global Catalogue of Microorganisms (GCM) 10K type strain sequencing project: providing services to taxonomists for standard genome sequencing and annotation.</title>
        <authorList>
            <consortium name="The Broad Institute Genomics Platform"/>
            <consortium name="The Broad Institute Genome Sequencing Center for Infectious Disease"/>
            <person name="Wu L."/>
            <person name="Ma J."/>
        </authorList>
    </citation>
    <scope>NUCLEOTIDE SEQUENCE [LARGE SCALE GENOMIC DNA]</scope>
    <source>
        <strain evidence="4">CGMCC 4.7643</strain>
    </source>
</reference>
<dbReference type="InterPro" id="IPR005471">
    <property type="entry name" value="Tscrpt_reg_IclR_N"/>
</dbReference>